<evidence type="ECO:0000256" key="2">
    <source>
        <dbReference type="ARBA" id="ARBA00022729"/>
    </source>
</evidence>
<protein>
    <recommendedName>
        <fullName evidence="4">Type II/III secretion system secretin-like domain-containing protein</fullName>
    </recommendedName>
</protein>
<comment type="caution">
    <text evidence="5">The sequence shown here is derived from an EMBL/GenBank/DDBJ whole genome shotgun (WGS) entry which is preliminary data.</text>
</comment>
<reference evidence="5" key="1">
    <citation type="journal article" date="2014" name="Front. Microbiol.">
        <title>High frequency of phylogenetically diverse reductive dehalogenase-homologous genes in deep subseafloor sedimentary metagenomes.</title>
        <authorList>
            <person name="Kawai M."/>
            <person name="Futagami T."/>
            <person name="Toyoda A."/>
            <person name="Takaki Y."/>
            <person name="Nishi S."/>
            <person name="Hori S."/>
            <person name="Arai W."/>
            <person name="Tsubouchi T."/>
            <person name="Morono Y."/>
            <person name="Uchiyama I."/>
            <person name="Ito T."/>
            <person name="Fujiyama A."/>
            <person name="Inagaki F."/>
            <person name="Takami H."/>
        </authorList>
    </citation>
    <scope>NUCLEOTIDE SEQUENCE</scope>
    <source>
        <strain evidence="5">Expedition CK06-06</strain>
    </source>
</reference>
<evidence type="ECO:0000259" key="4">
    <source>
        <dbReference type="Pfam" id="PF00263"/>
    </source>
</evidence>
<dbReference type="InterPro" id="IPR001775">
    <property type="entry name" value="GspD/PilQ"/>
</dbReference>
<dbReference type="GO" id="GO:0015627">
    <property type="term" value="C:type II protein secretion system complex"/>
    <property type="evidence" value="ECO:0007669"/>
    <property type="project" value="TreeGrafter"/>
</dbReference>
<evidence type="ECO:0000256" key="1">
    <source>
        <dbReference type="ARBA" id="ARBA00004370"/>
    </source>
</evidence>
<dbReference type="PANTHER" id="PTHR30332:SF24">
    <property type="entry name" value="SECRETIN GSPD-RELATED"/>
    <property type="match status" value="1"/>
</dbReference>
<feature type="non-terminal residue" evidence="5">
    <location>
        <position position="252"/>
    </location>
</feature>
<keyword evidence="3" id="KW-0472">Membrane</keyword>
<name>X0YFB2_9ZZZZ</name>
<dbReference type="Pfam" id="PF00263">
    <property type="entry name" value="Secretin"/>
    <property type="match status" value="1"/>
</dbReference>
<sequence length="252" mass="26782">DWHGGFVEGGQGGIMIGGSPGASGVDTLGTGVVPSGMAVGVVGRAITLGDLVFPSFGAFVRAIRTDSDFNIISTPQILTLDNEEAVIEVGQNIPFVTRIDQPADATRNAIQSFEYKDVGVTLKVTPHINKMGLVRLKLDQSVKSVTETTALGGTVLAPTTTFRTAQTTITVKDGETAVIGGLIEQQMNRGKTQTPCLGGIPGLGWLFKRITDRDAKTNLMVFLSPHVIKDPLEAKELYEKKKGGMDKEIDKA</sequence>
<dbReference type="EMBL" id="BARS01041739">
    <property type="protein sequence ID" value="GAG35506.1"/>
    <property type="molecule type" value="Genomic_DNA"/>
</dbReference>
<dbReference type="InterPro" id="IPR004846">
    <property type="entry name" value="T2SS/T3SS_dom"/>
</dbReference>
<dbReference type="InterPro" id="IPR050810">
    <property type="entry name" value="Bact_Secretion_Sys_Channel"/>
</dbReference>
<comment type="subcellular location">
    <subcellularLocation>
        <location evidence="1">Membrane</location>
    </subcellularLocation>
</comment>
<proteinExistence type="predicted"/>
<accession>X0YFB2</accession>
<evidence type="ECO:0000256" key="3">
    <source>
        <dbReference type="ARBA" id="ARBA00023136"/>
    </source>
</evidence>
<dbReference type="GO" id="GO:0016020">
    <property type="term" value="C:membrane"/>
    <property type="evidence" value="ECO:0007669"/>
    <property type="project" value="UniProtKB-SubCell"/>
</dbReference>
<dbReference type="PANTHER" id="PTHR30332">
    <property type="entry name" value="PROBABLE GENERAL SECRETION PATHWAY PROTEIN D"/>
    <property type="match status" value="1"/>
</dbReference>
<keyword evidence="2" id="KW-0732">Signal</keyword>
<dbReference type="PRINTS" id="PR01032">
    <property type="entry name" value="PHAGEIV"/>
</dbReference>
<gene>
    <name evidence="5" type="ORF">S01H1_63429</name>
</gene>
<feature type="domain" description="Type II/III secretion system secretin-like" evidence="4">
    <location>
        <begin position="63"/>
        <end position="229"/>
    </location>
</feature>
<feature type="non-terminal residue" evidence="5">
    <location>
        <position position="1"/>
    </location>
</feature>
<evidence type="ECO:0000313" key="5">
    <source>
        <dbReference type="EMBL" id="GAG35506.1"/>
    </source>
</evidence>
<organism evidence="5">
    <name type="scientific">marine sediment metagenome</name>
    <dbReference type="NCBI Taxonomy" id="412755"/>
    <lineage>
        <taxon>unclassified sequences</taxon>
        <taxon>metagenomes</taxon>
        <taxon>ecological metagenomes</taxon>
    </lineage>
</organism>
<dbReference type="AlphaFoldDB" id="X0YFB2"/>
<dbReference type="PRINTS" id="PR00811">
    <property type="entry name" value="BCTERIALGSPD"/>
</dbReference>
<dbReference type="GO" id="GO:0009306">
    <property type="term" value="P:protein secretion"/>
    <property type="evidence" value="ECO:0007669"/>
    <property type="project" value="InterPro"/>
</dbReference>